<dbReference type="InterPro" id="IPR012334">
    <property type="entry name" value="Pectin_lyas_fold"/>
</dbReference>
<evidence type="ECO:0000313" key="1">
    <source>
        <dbReference type="EMBL" id="PWK18207.1"/>
    </source>
</evidence>
<evidence type="ECO:0000313" key="2">
    <source>
        <dbReference type="Proteomes" id="UP000245430"/>
    </source>
</evidence>
<proteinExistence type="predicted"/>
<comment type="caution">
    <text evidence="1">The sequence shown here is derived from an EMBL/GenBank/DDBJ whole genome shotgun (WGS) entry which is preliminary data.</text>
</comment>
<evidence type="ECO:0008006" key="3">
    <source>
        <dbReference type="Google" id="ProtNLM"/>
    </source>
</evidence>
<dbReference type="EMBL" id="QGGP01000005">
    <property type="protein sequence ID" value="PWK18207.1"/>
    <property type="molecule type" value="Genomic_DNA"/>
</dbReference>
<reference evidence="1 2" key="1">
    <citation type="submission" date="2018-05" db="EMBL/GenBank/DDBJ databases">
        <title>Genomic Encyclopedia of Archaeal and Bacterial Type Strains, Phase II (KMG-II): from individual species to whole genera.</title>
        <authorList>
            <person name="Goeker M."/>
        </authorList>
    </citation>
    <scope>NUCLEOTIDE SEQUENCE [LARGE SCALE GENOMIC DNA]</scope>
    <source>
        <strain evidence="1 2">DSM 22637</strain>
    </source>
</reference>
<sequence length="523" mass="59197">MLFFVILIGYSQKEFHVFPKTHSISPGKTTGNGSLNQPWDLQTALSQSSETVNGGDIIWLHEGVYNGRFYSKLSSIINGKYITVSSFPNEWAILNGNVSGVSEATLTVNGNNVTYRDFEISPTNLIIRDESVEGFLPFGGVSHNSGENCQFINLIIHGNNGLGFGSWKNTGGTIISNCIVYNNGYKGKKYAGIGEGFYVQNNSNTKTRILKNNIIFNNYYKGIEVWSANKKASNEYVKNINLDNNVVFNSGLVSGRTVDNVIVATNDRNGINIAKNIQVTNNIFYHNTTLSEAIENSDAPSLTLGFNNNSPVENINILNNIIIGRKDALRVLSAKSITFKNNTIYSGYARLFKPVMKYINNTSWIFENNTYYTRNSKPIRIQGEIDYSVKQWQDIYGLGINSKWKHFKEFTSNQKPIITKINTQENTYRVVLFNKEMNDVLVDFSEYNLPSESSYIIKDVENFKTVLASGKLNESSKVEFKMNVDRDANKSYNNFGVYYIEFKKNEKIETESFFERFLNWLGI</sequence>
<gene>
    <name evidence="1" type="ORF">LX78_02116</name>
</gene>
<accession>A0A316DIX8</accession>
<dbReference type="Proteomes" id="UP000245430">
    <property type="component" value="Unassembled WGS sequence"/>
</dbReference>
<name>A0A316DIX8_9FLAO</name>
<dbReference type="InterPro" id="IPR011050">
    <property type="entry name" value="Pectin_lyase_fold/virulence"/>
</dbReference>
<organism evidence="1 2">
    <name type="scientific">Xanthomarina spongicola</name>
    <dbReference type="NCBI Taxonomy" id="570520"/>
    <lineage>
        <taxon>Bacteria</taxon>
        <taxon>Pseudomonadati</taxon>
        <taxon>Bacteroidota</taxon>
        <taxon>Flavobacteriia</taxon>
        <taxon>Flavobacteriales</taxon>
        <taxon>Flavobacteriaceae</taxon>
        <taxon>Xanthomarina</taxon>
    </lineage>
</organism>
<protein>
    <recommendedName>
        <fullName evidence="3">Parallel beta helix pectate lyase-like protein</fullName>
    </recommendedName>
</protein>
<keyword evidence="2" id="KW-1185">Reference proteome</keyword>
<dbReference type="InterPro" id="IPR006626">
    <property type="entry name" value="PbH1"/>
</dbReference>
<dbReference type="Gene3D" id="2.160.20.10">
    <property type="entry name" value="Single-stranded right-handed beta-helix, Pectin lyase-like"/>
    <property type="match status" value="1"/>
</dbReference>
<dbReference type="SUPFAM" id="SSF51126">
    <property type="entry name" value="Pectin lyase-like"/>
    <property type="match status" value="1"/>
</dbReference>
<dbReference type="SMART" id="SM00710">
    <property type="entry name" value="PbH1"/>
    <property type="match status" value="6"/>
</dbReference>
<dbReference type="AlphaFoldDB" id="A0A316DIX8"/>